<sequence length="1222" mass="131009">MAFFVQAASSALYLASTNGDNAGALAFVLGVNVPATEKEIELSEALSSISLGGIFVFCPQALNYHDDSDTQAAFVTAVQNIAARQAASRGILWLATPDIDALAQSTTPIWLGLTDDGSSVASGLANANILPNMTLFVPNGMKVSLANTTLTLSNGKITFTGGAAPQMTKAVTASLPFAGINRSCISFNTAIRRSSLYDDWHWGFHFLFATESAFDGFTSEWLPLASGSDGAADMLNFTANFDPANPLNITETLNNRNHNRSGLLFDGTNQSTQPTRLQSFYVTVTGDAVTLTPVTGGQGNVQPAGLVFSLGRRVSESEMDFHAAPFGDFLISTRPGPNGISAEILCGLSGSEFISITQGFTLESASRLRFVSGQGAYAQTFPPPAASPVAAPNDSTTLLSNDYVTSWVTVLPAMGKFNAYAAQPDGAALFGYDDIVWQQNPSMLGHVDPGYVLSQQGPAPFPLVPYSGFQPGDGVNQFNQQQSRQFETLIIGPTRRKAIGNKTLSQALSVRRRVAGLSPCQSSLPGENMLNFTTPSGVIASLNRGNQQGAWEKILLGQVVTPKVKELAFVNPSPELQQAFQTNQLLLVAANSNSFVNEAGHFANQLNIGDWVIEADVGASLDYGNYANVMIVKNIPGPLWDPDGNVDDNLIANPAKWTQAETFAAPTMKPGETPDQQQMVNLSQWLQDYFAAAFAEDDQDFFGRFCQIARDPNWTGILVLRARIAKVPDDLAGITAGIRNTDRFFAHHLAVEISQITSDPQGEGIQIEKQSSVYGLIHYIDSDYDSSSEGSPVTPAYGEDYDFITLTLKVLFENTSVKQFSSFTQLTLNKVFGSAVTGMEEGGNQYNSIIMSGSFQNNSGRLTYGMKTLSDYCFQFDNNVLCAVETVSAAMNTVRSDETETQIRFDLTGYLSFHKLQVSDPDEDGEDFHTDDEAGTVDFYSFGPEGEQWGPRTGLNYSNLGLNMAFKTPDPLNTRHITFDSSQITFNMAASVARAGSLFDSLSMELMGMVSADESDVTPESLGYLDVVTNIRMGGVTDGWHGLQFRLNLGTAGELAGKAGLNAVLLLAWAPDSSGESYQASTGLKMPGTTNGAPLISLQSVIALSYGTIQLLYTDKPGQMLHPTSRKPLRLQAVQGGSVPARSSGKSAVAGKQFILVLNEIAIKFFGILKIPPNGSTAFYLFGDADGGASRTGLAWYAVYNNEPKATGDNVAPCLTDKGECK</sequence>
<dbReference type="GeneID" id="66903588"/>
<organism evidence="1 2">
    <name type="scientific">Yokenella regensburgei</name>
    <dbReference type="NCBI Taxonomy" id="158877"/>
    <lineage>
        <taxon>Bacteria</taxon>
        <taxon>Pseudomonadati</taxon>
        <taxon>Pseudomonadota</taxon>
        <taxon>Gammaproteobacteria</taxon>
        <taxon>Enterobacterales</taxon>
        <taxon>Enterobacteriaceae</taxon>
        <taxon>Yokenella</taxon>
    </lineage>
</organism>
<name>A0ABX9S2E6_9ENTR</name>
<gene>
    <name evidence="1" type="ORF">C7387_1548</name>
</gene>
<evidence type="ECO:0000313" key="2">
    <source>
        <dbReference type="Proteomes" id="UP000267341"/>
    </source>
</evidence>
<proteinExistence type="predicted"/>
<accession>A0ABX9S2E6</accession>
<dbReference type="Proteomes" id="UP000267341">
    <property type="component" value="Unassembled WGS sequence"/>
</dbReference>
<reference evidence="1 2" key="1">
    <citation type="submission" date="2018-10" db="EMBL/GenBank/DDBJ databases">
        <title>Genomic Encyclopedia of Type Strains, Phase IV (KMG-IV): sequencing the most valuable type-strain genomes for metagenomic binning, comparative biology and taxonomic classification.</title>
        <authorList>
            <person name="Goeker M."/>
        </authorList>
    </citation>
    <scope>NUCLEOTIDE SEQUENCE [LARGE SCALE GENOMIC DNA]</scope>
    <source>
        <strain evidence="1 2">DSM 5079</strain>
    </source>
</reference>
<dbReference type="EMBL" id="RBIZ01000003">
    <property type="protein sequence ID" value="RKR64839.1"/>
    <property type="molecule type" value="Genomic_DNA"/>
</dbReference>
<dbReference type="RefSeq" id="WP_120816415.1">
    <property type="nucleotide sequence ID" value="NZ_RBIZ01000003.1"/>
</dbReference>
<keyword evidence="2" id="KW-1185">Reference proteome</keyword>
<comment type="caution">
    <text evidence="1">The sequence shown here is derived from an EMBL/GenBank/DDBJ whole genome shotgun (WGS) entry which is preliminary data.</text>
</comment>
<evidence type="ECO:0000313" key="1">
    <source>
        <dbReference type="EMBL" id="RKR64839.1"/>
    </source>
</evidence>
<protein>
    <submittedName>
        <fullName evidence="1">Uncharacterized protein</fullName>
    </submittedName>
</protein>